<proteinExistence type="predicted"/>
<dbReference type="RefSeq" id="WP_241938016.1">
    <property type="nucleotide sequence ID" value="NZ_JALBGC010000006.1"/>
</dbReference>
<dbReference type="Proteomes" id="UP001139193">
    <property type="component" value="Unassembled WGS sequence"/>
</dbReference>
<feature type="compositionally biased region" description="Basic residues" evidence="1">
    <location>
        <begin position="112"/>
        <end position="121"/>
    </location>
</feature>
<comment type="caution">
    <text evidence="2">The sequence shown here is derived from an EMBL/GenBank/DDBJ whole genome shotgun (WGS) entry which is preliminary data.</text>
</comment>
<gene>
    <name evidence="2" type="ORF">MON38_20470</name>
</gene>
<name>A0A9X2AKF7_9BACT</name>
<protein>
    <submittedName>
        <fullName evidence="2">Uncharacterized protein</fullName>
    </submittedName>
</protein>
<accession>A0A9X2AKF7</accession>
<feature type="region of interest" description="Disordered" evidence="1">
    <location>
        <begin position="96"/>
        <end position="140"/>
    </location>
</feature>
<reference evidence="2" key="1">
    <citation type="submission" date="2022-03" db="EMBL/GenBank/DDBJ databases">
        <title>Bacterial whole genome sequence for Hymenobacter sp. DH14.</title>
        <authorList>
            <person name="Le V."/>
        </authorList>
    </citation>
    <scope>NUCLEOTIDE SEQUENCE</scope>
    <source>
        <strain evidence="2">DH14</strain>
    </source>
</reference>
<organism evidence="2 3">
    <name type="scientific">Hymenobacter cyanobacteriorum</name>
    <dbReference type="NCBI Taxonomy" id="2926463"/>
    <lineage>
        <taxon>Bacteria</taxon>
        <taxon>Pseudomonadati</taxon>
        <taxon>Bacteroidota</taxon>
        <taxon>Cytophagia</taxon>
        <taxon>Cytophagales</taxon>
        <taxon>Hymenobacteraceae</taxon>
        <taxon>Hymenobacter</taxon>
    </lineage>
</organism>
<dbReference type="EMBL" id="JALBGC010000006">
    <property type="protein sequence ID" value="MCI1189804.1"/>
    <property type="molecule type" value="Genomic_DNA"/>
</dbReference>
<evidence type="ECO:0000256" key="1">
    <source>
        <dbReference type="SAM" id="MobiDB-lite"/>
    </source>
</evidence>
<sequence length="249" mass="28715">MFSLRHYPTYLAVANELDELVEQWPRNRQRTVALLAAREAFFDAGATHWDVETVADEDLTNVHALMRQQREWARRQHPARAARYAHLMTLARAALAESQRRKQGPPTGSLPHRPRRSRPPKALRFTPAAPRPNNRAEARPRYSLGQLLRDPLAYYASLNELDALLERWPYKRNRILHLLAVHEGLAQRGGRVADESQMLDPGNPAHHRERAQHVRRVTARAADAPRAARHAQRLREALAFLRCREKYGK</sequence>
<evidence type="ECO:0000313" key="3">
    <source>
        <dbReference type="Proteomes" id="UP001139193"/>
    </source>
</evidence>
<keyword evidence="3" id="KW-1185">Reference proteome</keyword>
<evidence type="ECO:0000313" key="2">
    <source>
        <dbReference type="EMBL" id="MCI1189804.1"/>
    </source>
</evidence>
<dbReference type="AlphaFoldDB" id="A0A9X2AKF7"/>